<dbReference type="GO" id="GO:0046983">
    <property type="term" value="F:protein dimerization activity"/>
    <property type="evidence" value="ECO:0007669"/>
    <property type="project" value="InterPro"/>
</dbReference>
<dbReference type="OrthoDB" id="9778366at2"/>
<name>A0A418NC45_9FLAO</name>
<dbReference type="PANTHER" id="PTHR24421">
    <property type="entry name" value="NITRATE/NITRITE SENSOR PROTEIN NARX-RELATED"/>
    <property type="match status" value="1"/>
</dbReference>
<dbReference type="InterPro" id="IPR011990">
    <property type="entry name" value="TPR-like_helical_dom_sf"/>
</dbReference>
<protein>
    <submittedName>
        <fullName evidence="10">Tetratricopeptide repeat protein</fullName>
    </submittedName>
</protein>
<evidence type="ECO:0000259" key="7">
    <source>
        <dbReference type="Pfam" id="PF02518"/>
    </source>
</evidence>
<accession>A0A418NC45</accession>
<keyword evidence="5" id="KW-0175">Coiled coil</keyword>
<feature type="transmembrane region" description="Helical" evidence="6">
    <location>
        <begin position="404"/>
        <end position="423"/>
    </location>
</feature>
<keyword evidence="3" id="KW-0902">Two-component regulatory system</keyword>
<feature type="domain" description="Signal transduction histidine kinase subgroup 3 dimerisation and phosphoacceptor" evidence="8">
    <location>
        <begin position="456"/>
        <end position="519"/>
    </location>
</feature>
<dbReference type="Gene3D" id="1.25.40.10">
    <property type="entry name" value="Tetratricopeptide repeat domain"/>
    <property type="match status" value="2"/>
</dbReference>
<dbReference type="PANTHER" id="PTHR24421:SF55">
    <property type="entry name" value="SENSOR HISTIDINE KINASE YDFH"/>
    <property type="match status" value="1"/>
</dbReference>
<dbReference type="InterPro" id="IPR036890">
    <property type="entry name" value="HATPase_C_sf"/>
</dbReference>
<keyword evidence="1" id="KW-0808">Transferase</keyword>
<proteinExistence type="predicted"/>
<keyword evidence="6" id="KW-1133">Transmembrane helix</keyword>
<keyword evidence="6" id="KW-0472">Membrane</keyword>
<evidence type="ECO:0000256" key="6">
    <source>
        <dbReference type="SAM" id="Phobius"/>
    </source>
</evidence>
<gene>
    <name evidence="9" type="ORF">D2U88_00865</name>
    <name evidence="10" type="ORF">FQ019_00850</name>
</gene>
<dbReference type="SUPFAM" id="SSF48452">
    <property type="entry name" value="TPR-like"/>
    <property type="match status" value="1"/>
</dbReference>
<dbReference type="Pfam" id="PF13181">
    <property type="entry name" value="TPR_8"/>
    <property type="match status" value="1"/>
</dbReference>
<dbReference type="SUPFAM" id="SSF81901">
    <property type="entry name" value="HCP-like"/>
    <property type="match status" value="1"/>
</dbReference>
<dbReference type="EMBL" id="QXFJ01000007">
    <property type="protein sequence ID" value="RIV74447.1"/>
    <property type="molecule type" value="Genomic_DNA"/>
</dbReference>
<dbReference type="GO" id="GO:0000155">
    <property type="term" value="F:phosphorelay sensor kinase activity"/>
    <property type="evidence" value="ECO:0007669"/>
    <property type="project" value="InterPro"/>
</dbReference>
<dbReference type="Gene3D" id="3.30.565.10">
    <property type="entry name" value="Histidine kinase-like ATPase, C-terminal domain"/>
    <property type="match status" value="1"/>
</dbReference>
<evidence type="ECO:0000256" key="3">
    <source>
        <dbReference type="ARBA" id="ARBA00023012"/>
    </source>
</evidence>
<dbReference type="Pfam" id="PF07730">
    <property type="entry name" value="HisKA_3"/>
    <property type="match status" value="1"/>
</dbReference>
<evidence type="ECO:0000313" key="11">
    <source>
        <dbReference type="Proteomes" id="UP000284189"/>
    </source>
</evidence>
<dbReference type="SMART" id="SM00028">
    <property type="entry name" value="TPR"/>
    <property type="match status" value="5"/>
</dbReference>
<dbReference type="AlphaFoldDB" id="A0A418NC45"/>
<dbReference type="Proteomes" id="UP000284189">
    <property type="component" value="Unassembled WGS sequence"/>
</dbReference>
<dbReference type="Pfam" id="PF02518">
    <property type="entry name" value="HATPase_c"/>
    <property type="match status" value="1"/>
</dbReference>
<reference evidence="9 11" key="1">
    <citation type="submission" date="2018-08" db="EMBL/GenBank/DDBJ databases">
        <title>Proposal of Muricauda 72 sp.nov. and Muricauda NH166 sp.nov., isolated from seawater.</title>
        <authorList>
            <person name="Cheng H."/>
            <person name="Wu Y.-H."/>
            <person name="Guo L.-L."/>
            <person name="Xu X.-W."/>
        </authorList>
    </citation>
    <scope>NUCLEOTIDE SEQUENCE [LARGE SCALE GENOMIC DNA]</scope>
    <source>
        <strain evidence="9 11">NH166</strain>
    </source>
</reference>
<dbReference type="InterPro" id="IPR019734">
    <property type="entry name" value="TPR_rpt"/>
</dbReference>
<feature type="repeat" description="TPR" evidence="4">
    <location>
        <begin position="119"/>
        <end position="152"/>
    </location>
</feature>
<keyword evidence="12" id="KW-1185">Reference proteome</keyword>
<evidence type="ECO:0000256" key="5">
    <source>
        <dbReference type="SAM" id="Coils"/>
    </source>
</evidence>
<evidence type="ECO:0000256" key="1">
    <source>
        <dbReference type="ARBA" id="ARBA00022679"/>
    </source>
</evidence>
<evidence type="ECO:0000259" key="8">
    <source>
        <dbReference type="Pfam" id="PF07730"/>
    </source>
</evidence>
<dbReference type="SUPFAM" id="SSF55874">
    <property type="entry name" value="ATPase domain of HSP90 chaperone/DNA topoisomerase II/histidine kinase"/>
    <property type="match status" value="1"/>
</dbReference>
<dbReference type="PROSITE" id="PS50005">
    <property type="entry name" value="TPR"/>
    <property type="match status" value="1"/>
</dbReference>
<evidence type="ECO:0000313" key="12">
    <source>
        <dbReference type="Proteomes" id="UP000321528"/>
    </source>
</evidence>
<dbReference type="Proteomes" id="UP000321528">
    <property type="component" value="Unassembled WGS sequence"/>
</dbReference>
<dbReference type="CDD" id="cd16917">
    <property type="entry name" value="HATPase_UhpB-NarQ-NarX-like"/>
    <property type="match status" value="1"/>
</dbReference>
<evidence type="ECO:0000256" key="4">
    <source>
        <dbReference type="PROSITE-ProRule" id="PRU00339"/>
    </source>
</evidence>
<dbReference type="Pfam" id="PF13424">
    <property type="entry name" value="TPR_12"/>
    <property type="match status" value="1"/>
</dbReference>
<dbReference type="InterPro" id="IPR003594">
    <property type="entry name" value="HATPase_dom"/>
</dbReference>
<keyword evidence="2" id="KW-0418">Kinase</keyword>
<keyword evidence="4" id="KW-0802">TPR repeat</keyword>
<dbReference type="GO" id="GO:0016020">
    <property type="term" value="C:membrane"/>
    <property type="evidence" value="ECO:0007669"/>
    <property type="project" value="InterPro"/>
</dbReference>
<feature type="domain" description="Histidine kinase/HSP90-like ATPase" evidence="7">
    <location>
        <begin position="566"/>
        <end position="651"/>
    </location>
</feature>
<dbReference type="Gene3D" id="1.20.5.1930">
    <property type="match status" value="1"/>
</dbReference>
<comment type="caution">
    <text evidence="9">The sequence shown here is derived from an EMBL/GenBank/DDBJ whole genome shotgun (WGS) entry which is preliminary data.</text>
</comment>
<dbReference type="InterPro" id="IPR050482">
    <property type="entry name" value="Sensor_HK_TwoCompSys"/>
</dbReference>
<reference evidence="10 12" key="2">
    <citation type="submission" date="2019-07" db="EMBL/GenBank/DDBJ databases">
        <title>Draft genome of two Muricauda strains isolated from deep sea.</title>
        <authorList>
            <person name="Sun C."/>
        </authorList>
    </citation>
    <scope>NUCLEOTIDE SEQUENCE [LARGE SCALE GENOMIC DNA]</scope>
    <source>
        <strain evidence="10 12">NH166</strain>
    </source>
</reference>
<evidence type="ECO:0000313" key="9">
    <source>
        <dbReference type="EMBL" id="RIV74447.1"/>
    </source>
</evidence>
<dbReference type="InterPro" id="IPR011712">
    <property type="entry name" value="Sig_transdc_His_kin_sub3_dim/P"/>
</dbReference>
<sequence length="652" mass="74797">MTTYYKFPITFLFFLIFTLQSILAQDIKKEIKALKDTAQLKEGGDKVLALKDVGMRFRSVNMDSARYYMDMAFRQAEIMDDDHFRARIWVAYGVLSQDEGRPKEALDFHLKAKPILENSKDYYVLGSLYTNISNAYEALSEFDKAVDFQLKALENFKAGNDSLWIAGSYLNLGNRFKLIEEPDLSLEYYLKAMEMYKVMGNQYMLISSYNSAASAYIVKKEYDTAFEYAKKAFDGFGSMGARLDQAYPVTNMALASWGLENFEEAERYYIQAISLQEERGERLALYFLRNDLANVLLKQGKKIKAEELALTTYQEAEQIDFIPAIDVLSKTLSLIYEEKPDFEKAYVYHQKHKEARDSLYFAEKASEMFNLKEKYESEQKENEILRQQNALVEGELVLKNRNSMLMGSGALLAILLIVGFLIFREQKVKAKNFARETALEKAMAEARAQENLKEQRLRIARDLHDNIGSQLTYLTSITDSAKRGIDRGEVFLMEKLTQMKQFSLVTISELRDTIWAMNKDEISLEDIKERTQQLAATVHEATDDKINVKVEGNPDHKVLNAFVGMNLFRIIQESVNNAVKHSGSDQIQVRFVYVDEKVQIEIEDFGKGFDTSKESTGNGLHIMRNRAKKAGIYFNQESLIGKGTKVTLQVKT</sequence>
<feature type="coiled-coil region" evidence="5">
    <location>
        <begin position="368"/>
        <end position="395"/>
    </location>
</feature>
<evidence type="ECO:0000313" key="10">
    <source>
        <dbReference type="EMBL" id="TXK08575.1"/>
    </source>
</evidence>
<dbReference type="EMBL" id="VNWL01000006">
    <property type="protein sequence ID" value="TXK08575.1"/>
    <property type="molecule type" value="Genomic_DNA"/>
</dbReference>
<evidence type="ECO:0000256" key="2">
    <source>
        <dbReference type="ARBA" id="ARBA00022777"/>
    </source>
</evidence>
<organism evidence="9 11">
    <name type="scientific">Flagellimonas aequoris</name>
    <dbReference type="NCBI Taxonomy" id="2306997"/>
    <lineage>
        <taxon>Bacteria</taxon>
        <taxon>Pseudomonadati</taxon>
        <taxon>Bacteroidota</taxon>
        <taxon>Flavobacteriia</taxon>
        <taxon>Flavobacteriales</taxon>
        <taxon>Flavobacteriaceae</taxon>
        <taxon>Flagellimonas</taxon>
    </lineage>
</organism>
<keyword evidence="6" id="KW-0812">Transmembrane</keyword>